<evidence type="ECO:0000256" key="3">
    <source>
        <dbReference type="ARBA" id="ARBA00011918"/>
    </source>
</evidence>
<proteinExistence type="inferred from homology"/>
<accession>A0A238ZC77</accession>
<dbReference type="SUPFAM" id="SSF46767">
    <property type="entry name" value="Methylated DNA-protein cysteine methyltransferase, C-terminal domain"/>
    <property type="match status" value="1"/>
</dbReference>
<evidence type="ECO:0000256" key="4">
    <source>
        <dbReference type="ARBA" id="ARBA00022603"/>
    </source>
</evidence>
<evidence type="ECO:0000259" key="9">
    <source>
        <dbReference type="Pfam" id="PF01035"/>
    </source>
</evidence>
<dbReference type="NCBIfam" id="TIGR00589">
    <property type="entry name" value="ogt"/>
    <property type="match status" value="1"/>
</dbReference>
<dbReference type="PROSITE" id="PS00374">
    <property type="entry name" value="MGMT"/>
    <property type="match status" value="1"/>
</dbReference>
<keyword evidence="6" id="KW-0227">DNA damage</keyword>
<comment type="catalytic activity">
    <reaction evidence="8">
        <text>a 6-O-methyl-2'-deoxyguanosine in DNA + L-cysteinyl-[protein] = S-methyl-L-cysteinyl-[protein] + a 2'-deoxyguanosine in DNA</text>
        <dbReference type="Rhea" id="RHEA:24000"/>
        <dbReference type="Rhea" id="RHEA-COMP:10131"/>
        <dbReference type="Rhea" id="RHEA-COMP:10132"/>
        <dbReference type="Rhea" id="RHEA-COMP:11367"/>
        <dbReference type="Rhea" id="RHEA-COMP:11368"/>
        <dbReference type="ChEBI" id="CHEBI:29950"/>
        <dbReference type="ChEBI" id="CHEBI:82612"/>
        <dbReference type="ChEBI" id="CHEBI:85445"/>
        <dbReference type="ChEBI" id="CHEBI:85448"/>
        <dbReference type="EC" id="2.1.1.63"/>
    </reaction>
</comment>
<dbReference type="FunFam" id="1.10.10.10:FF:000214">
    <property type="entry name" value="Methylated-DNA--protein-cysteine methyltransferase"/>
    <property type="match status" value="1"/>
</dbReference>
<dbReference type="InterPro" id="IPR014048">
    <property type="entry name" value="MethylDNA_cys_MeTrfase_DNA-bd"/>
</dbReference>
<name>A0A238ZC77_9BACT</name>
<dbReference type="GO" id="GO:0032259">
    <property type="term" value="P:methylation"/>
    <property type="evidence" value="ECO:0007669"/>
    <property type="project" value="UniProtKB-KW"/>
</dbReference>
<evidence type="ECO:0000256" key="1">
    <source>
        <dbReference type="ARBA" id="ARBA00001286"/>
    </source>
</evidence>
<dbReference type="GO" id="GO:0006281">
    <property type="term" value="P:DNA repair"/>
    <property type="evidence" value="ECO:0007669"/>
    <property type="project" value="UniProtKB-KW"/>
</dbReference>
<sequence length="152" mass="16746">MVTTVVFSFGITATVYHDSNLTVKKVELSAKKGKDSGSEILIGRFKRFESSGKIEGVEIEISKLTPFQQKVLEIVKNIPPGKTVTYKEVAKLINTHPRAVGQALKRNPFPLVIPCHRVVARDGKGGFSAGVKLKKILLHHEKSLLNHFSQAT</sequence>
<dbReference type="CDD" id="cd06445">
    <property type="entry name" value="ATase"/>
    <property type="match status" value="1"/>
</dbReference>
<evidence type="ECO:0000256" key="5">
    <source>
        <dbReference type="ARBA" id="ARBA00022679"/>
    </source>
</evidence>
<evidence type="ECO:0000256" key="7">
    <source>
        <dbReference type="ARBA" id="ARBA00023204"/>
    </source>
</evidence>
<gene>
    <name evidence="10" type="ORF">SAMN06265340_10776</name>
</gene>
<dbReference type="EC" id="2.1.1.63" evidence="3"/>
<dbReference type="PANTHER" id="PTHR10815">
    <property type="entry name" value="METHYLATED-DNA--PROTEIN-CYSTEINE METHYLTRANSFERASE"/>
    <property type="match status" value="1"/>
</dbReference>
<evidence type="ECO:0000313" key="11">
    <source>
        <dbReference type="Proteomes" id="UP000198405"/>
    </source>
</evidence>
<dbReference type="Pfam" id="PF01035">
    <property type="entry name" value="DNA_binding_1"/>
    <property type="match status" value="1"/>
</dbReference>
<dbReference type="AlphaFoldDB" id="A0A238ZC77"/>
<comment type="similarity">
    <text evidence="2">Belongs to the MGMT family.</text>
</comment>
<evidence type="ECO:0000256" key="2">
    <source>
        <dbReference type="ARBA" id="ARBA00008711"/>
    </source>
</evidence>
<keyword evidence="5 10" id="KW-0808">Transferase</keyword>
<organism evidence="10 11">
    <name type="scientific">Desulfurobacterium atlanticum</name>
    <dbReference type="NCBI Taxonomy" id="240169"/>
    <lineage>
        <taxon>Bacteria</taxon>
        <taxon>Pseudomonadati</taxon>
        <taxon>Aquificota</taxon>
        <taxon>Aquificia</taxon>
        <taxon>Desulfurobacteriales</taxon>
        <taxon>Desulfurobacteriaceae</taxon>
        <taxon>Desulfurobacterium</taxon>
    </lineage>
</organism>
<dbReference type="OrthoDB" id="9789813at2"/>
<comment type="catalytic activity">
    <reaction evidence="1">
        <text>a 4-O-methyl-thymidine in DNA + L-cysteinyl-[protein] = a thymidine in DNA + S-methyl-L-cysteinyl-[protein]</text>
        <dbReference type="Rhea" id="RHEA:53428"/>
        <dbReference type="Rhea" id="RHEA-COMP:10131"/>
        <dbReference type="Rhea" id="RHEA-COMP:10132"/>
        <dbReference type="Rhea" id="RHEA-COMP:13555"/>
        <dbReference type="Rhea" id="RHEA-COMP:13556"/>
        <dbReference type="ChEBI" id="CHEBI:29950"/>
        <dbReference type="ChEBI" id="CHEBI:82612"/>
        <dbReference type="ChEBI" id="CHEBI:137386"/>
        <dbReference type="ChEBI" id="CHEBI:137387"/>
        <dbReference type="EC" id="2.1.1.63"/>
    </reaction>
</comment>
<keyword evidence="4 10" id="KW-0489">Methyltransferase</keyword>
<dbReference type="InterPro" id="IPR036217">
    <property type="entry name" value="MethylDNA_cys_MeTrfase_DNAb"/>
</dbReference>
<evidence type="ECO:0000256" key="6">
    <source>
        <dbReference type="ARBA" id="ARBA00022763"/>
    </source>
</evidence>
<dbReference type="PANTHER" id="PTHR10815:SF13">
    <property type="entry name" value="METHYLATED-DNA--PROTEIN-CYSTEINE METHYLTRANSFERASE"/>
    <property type="match status" value="1"/>
</dbReference>
<dbReference type="InterPro" id="IPR036388">
    <property type="entry name" value="WH-like_DNA-bd_sf"/>
</dbReference>
<evidence type="ECO:0000313" key="10">
    <source>
        <dbReference type="EMBL" id="SNR80373.1"/>
    </source>
</evidence>
<protein>
    <recommendedName>
        <fullName evidence="3">methylated-DNA--[protein]-cysteine S-methyltransferase</fullName>
        <ecNumber evidence="3">2.1.1.63</ecNumber>
    </recommendedName>
</protein>
<dbReference type="GO" id="GO:0003908">
    <property type="term" value="F:methylated-DNA-[protein]-cysteine S-methyltransferase activity"/>
    <property type="evidence" value="ECO:0007669"/>
    <property type="project" value="UniProtKB-EC"/>
</dbReference>
<dbReference type="InterPro" id="IPR001497">
    <property type="entry name" value="MethylDNA_cys_MeTrfase_AS"/>
</dbReference>
<dbReference type="Gene3D" id="1.10.10.10">
    <property type="entry name" value="Winged helix-like DNA-binding domain superfamily/Winged helix DNA-binding domain"/>
    <property type="match status" value="1"/>
</dbReference>
<dbReference type="RefSeq" id="WP_089323200.1">
    <property type="nucleotide sequence ID" value="NZ_FZOB01000007.1"/>
</dbReference>
<dbReference type="Proteomes" id="UP000198405">
    <property type="component" value="Unassembled WGS sequence"/>
</dbReference>
<feature type="domain" description="Methylated-DNA-[protein]-cysteine S-methyltransferase DNA binding" evidence="9">
    <location>
        <begin position="66"/>
        <end position="142"/>
    </location>
</feature>
<evidence type="ECO:0000256" key="8">
    <source>
        <dbReference type="ARBA" id="ARBA00049348"/>
    </source>
</evidence>
<reference evidence="11" key="1">
    <citation type="submission" date="2017-06" db="EMBL/GenBank/DDBJ databases">
        <authorList>
            <person name="Varghese N."/>
            <person name="Submissions S."/>
        </authorList>
    </citation>
    <scope>NUCLEOTIDE SEQUENCE [LARGE SCALE GENOMIC DNA]</scope>
    <source>
        <strain evidence="11">DSM 15668</strain>
    </source>
</reference>
<keyword evidence="11" id="KW-1185">Reference proteome</keyword>
<keyword evidence="7" id="KW-0234">DNA repair</keyword>
<dbReference type="EMBL" id="FZOB01000007">
    <property type="protein sequence ID" value="SNR80373.1"/>
    <property type="molecule type" value="Genomic_DNA"/>
</dbReference>